<dbReference type="Proteomes" id="UP000536640">
    <property type="component" value="Unassembled WGS sequence"/>
</dbReference>
<comment type="caution">
    <text evidence="1">The sequence shown here is derived from an EMBL/GenBank/DDBJ whole genome shotgun (WGS) entry which is preliminary data.</text>
</comment>
<keyword evidence="2" id="KW-1185">Reference proteome</keyword>
<evidence type="ECO:0000313" key="2">
    <source>
        <dbReference type="Proteomes" id="UP000536640"/>
    </source>
</evidence>
<sequence>MPANVNHQIGRHTLTLSLWRFIRKEAPHGCNLEKQHQTISN</sequence>
<accession>A0A840R7G7</accession>
<dbReference type="AlphaFoldDB" id="A0A840R7G7"/>
<organism evidence="1 2">
    <name type="scientific">Zhongshania antarctica</name>
    <dbReference type="NCBI Taxonomy" id="641702"/>
    <lineage>
        <taxon>Bacteria</taxon>
        <taxon>Pseudomonadati</taxon>
        <taxon>Pseudomonadota</taxon>
        <taxon>Gammaproteobacteria</taxon>
        <taxon>Cellvibrionales</taxon>
        <taxon>Spongiibacteraceae</taxon>
        <taxon>Zhongshania</taxon>
    </lineage>
</organism>
<proteinExistence type="predicted"/>
<name>A0A840R7G7_9GAMM</name>
<reference evidence="1 2" key="1">
    <citation type="submission" date="2020-08" db="EMBL/GenBank/DDBJ databases">
        <title>Genomic Encyclopedia of Type Strains, Phase IV (KMG-IV): sequencing the most valuable type-strain genomes for metagenomic binning, comparative biology and taxonomic classification.</title>
        <authorList>
            <person name="Goeker M."/>
        </authorList>
    </citation>
    <scope>NUCLEOTIDE SEQUENCE [LARGE SCALE GENOMIC DNA]</scope>
    <source>
        <strain evidence="1 2">DSM 25701</strain>
    </source>
</reference>
<gene>
    <name evidence="1" type="ORF">HNQ57_003562</name>
</gene>
<protein>
    <submittedName>
        <fullName evidence="1">Uncharacterized protein</fullName>
    </submittedName>
</protein>
<evidence type="ECO:0000313" key="1">
    <source>
        <dbReference type="EMBL" id="MBB5189259.1"/>
    </source>
</evidence>
<dbReference type="EMBL" id="JACHHW010000019">
    <property type="protein sequence ID" value="MBB5189259.1"/>
    <property type="molecule type" value="Genomic_DNA"/>
</dbReference>